<gene>
    <name evidence="11" type="ORF">IPOD504_LOCUS4123</name>
</gene>
<proteinExistence type="predicted"/>
<evidence type="ECO:0000256" key="2">
    <source>
        <dbReference type="ARBA" id="ARBA00022723"/>
    </source>
</evidence>
<evidence type="ECO:0000256" key="3">
    <source>
        <dbReference type="ARBA" id="ARBA00022771"/>
    </source>
</evidence>
<comment type="function">
    <text evidence="6">Required for the export of mRNAs containing poly(A) tails from the nucleus into the cytoplasm.</text>
</comment>
<dbReference type="PANTHER" id="PTHR46527:SF1">
    <property type="entry name" value="NUCLEOPORIN NUP42"/>
    <property type="match status" value="1"/>
</dbReference>
<organism evidence="11 12">
    <name type="scientific">Iphiclides podalirius</name>
    <name type="common">scarce swallowtail</name>
    <dbReference type="NCBI Taxonomy" id="110791"/>
    <lineage>
        <taxon>Eukaryota</taxon>
        <taxon>Metazoa</taxon>
        <taxon>Ecdysozoa</taxon>
        <taxon>Arthropoda</taxon>
        <taxon>Hexapoda</taxon>
        <taxon>Insecta</taxon>
        <taxon>Pterygota</taxon>
        <taxon>Neoptera</taxon>
        <taxon>Endopterygota</taxon>
        <taxon>Lepidoptera</taxon>
        <taxon>Glossata</taxon>
        <taxon>Ditrysia</taxon>
        <taxon>Papilionoidea</taxon>
        <taxon>Papilionidae</taxon>
        <taxon>Papilioninae</taxon>
        <taxon>Iphiclides</taxon>
    </lineage>
</organism>
<dbReference type="InterPro" id="IPR051767">
    <property type="entry name" value="Nucleoporin_NUP42"/>
</dbReference>
<sequence>MVVCKFFQQGYCRYGQNCRFEHIYGSKYSYHAPVNPPAQTPQVPVATVVTDEQLVHQVQCDIQAALKGGQWILSCYAPYKEKPGFPGLTDLSPEEARLFIYEAKAKNAVDQAVYYMDSLYKETRNKYEQLLNPTLNTMKVLRSLFKGETVSQAPLVQTSAFGAANSASSIFRSALNNTPMTQNSNTVSIFNQNPNKSIFGDQGADNAAARSIFAQANKSSFGTATPSVFQTNASETPKSIFAQENQKLFGITQAASSNPSSIFASASQSIFGQSNDPFGQNAFAATGSVFQKPSQQDPGQQNGFAAANNIFQQNSSDTGDNVYSKLEDLSQEDIEAFESSDFKLGFVPELPPPLSLCS</sequence>
<name>A0ABN8HXB5_9NEOP</name>
<evidence type="ECO:0000256" key="7">
    <source>
        <dbReference type="ARBA" id="ARBA00039886"/>
    </source>
</evidence>
<feature type="zinc finger region" description="C3H1-type" evidence="9">
    <location>
        <begin position="1"/>
        <end position="25"/>
    </location>
</feature>
<evidence type="ECO:0000259" key="10">
    <source>
        <dbReference type="PROSITE" id="PS50103"/>
    </source>
</evidence>
<keyword evidence="4 9" id="KW-0862">Zinc</keyword>
<evidence type="ECO:0000256" key="4">
    <source>
        <dbReference type="ARBA" id="ARBA00022833"/>
    </source>
</evidence>
<keyword evidence="5" id="KW-0539">Nucleus</keyword>
<keyword evidence="2 9" id="KW-0479">Metal-binding</keyword>
<evidence type="ECO:0000313" key="11">
    <source>
        <dbReference type="EMBL" id="CAH2043049.1"/>
    </source>
</evidence>
<dbReference type="SMART" id="SM00356">
    <property type="entry name" value="ZnF_C3H1"/>
    <property type="match status" value="1"/>
</dbReference>
<evidence type="ECO:0000313" key="12">
    <source>
        <dbReference type="Proteomes" id="UP000837857"/>
    </source>
</evidence>
<dbReference type="SUPFAM" id="SSF90229">
    <property type="entry name" value="CCCH zinc finger"/>
    <property type="match status" value="1"/>
</dbReference>
<comment type="subcellular location">
    <subcellularLocation>
        <location evidence="1">Nucleus membrane</location>
        <topology evidence="1">Peripheral membrane protein</topology>
        <orientation evidence="1">Cytoplasmic side</orientation>
    </subcellularLocation>
</comment>
<evidence type="ECO:0000256" key="8">
    <source>
        <dbReference type="ARBA" id="ARBA00042384"/>
    </source>
</evidence>
<feature type="domain" description="C3H1-type" evidence="10">
    <location>
        <begin position="1"/>
        <end position="25"/>
    </location>
</feature>
<reference evidence="11" key="1">
    <citation type="submission" date="2022-03" db="EMBL/GenBank/DDBJ databases">
        <authorList>
            <person name="Martin H S."/>
        </authorList>
    </citation>
    <scope>NUCLEOTIDE SEQUENCE</scope>
</reference>
<dbReference type="InterPro" id="IPR041367">
    <property type="entry name" value="Znf-CCCH_4"/>
</dbReference>
<dbReference type="Proteomes" id="UP000837857">
    <property type="component" value="Chromosome 15"/>
</dbReference>
<dbReference type="Pfam" id="PF18044">
    <property type="entry name" value="zf-CCCH_4"/>
    <property type="match status" value="1"/>
</dbReference>
<dbReference type="InterPro" id="IPR000571">
    <property type="entry name" value="Znf_CCCH"/>
</dbReference>
<dbReference type="Gene3D" id="4.10.1000.10">
    <property type="entry name" value="Zinc finger, CCCH-type"/>
    <property type="match status" value="1"/>
</dbReference>
<evidence type="ECO:0000256" key="6">
    <source>
        <dbReference type="ARBA" id="ARBA00037262"/>
    </source>
</evidence>
<dbReference type="InterPro" id="IPR036855">
    <property type="entry name" value="Znf_CCCH_sf"/>
</dbReference>
<evidence type="ECO:0000256" key="5">
    <source>
        <dbReference type="ARBA" id="ARBA00023242"/>
    </source>
</evidence>
<dbReference type="EMBL" id="OW152827">
    <property type="protein sequence ID" value="CAH2043049.1"/>
    <property type="molecule type" value="Genomic_DNA"/>
</dbReference>
<dbReference type="PANTHER" id="PTHR46527">
    <property type="entry name" value="NUCLEOPORIN-LIKE PROTEIN 2"/>
    <property type="match status" value="1"/>
</dbReference>
<feature type="non-terminal residue" evidence="11">
    <location>
        <position position="1"/>
    </location>
</feature>
<accession>A0ABN8HXB5</accession>
<dbReference type="PROSITE" id="PS50103">
    <property type="entry name" value="ZF_C3H1"/>
    <property type="match status" value="1"/>
</dbReference>
<evidence type="ECO:0000256" key="1">
    <source>
        <dbReference type="ARBA" id="ARBA00004335"/>
    </source>
</evidence>
<evidence type="ECO:0000256" key="9">
    <source>
        <dbReference type="PROSITE-ProRule" id="PRU00723"/>
    </source>
</evidence>
<keyword evidence="12" id="KW-1185">Reference proteome</keyword>
<protein>
    <recommendedName>
        <fullName evidence="7">Nucleoporin NUP42</fullName>
    </recommendedName>
    <alternativeName>
        <fullName evidence="8">Nucleoporin-like protein 2</fullName>
    </alternativeName>
</protein>
<keyword evidence="3 9" id="KW-0863">Zinc-finger</keyword>